<keyword evidence="4" id="KW-0234">DNA repair</keyword>
<dbReference type="AlphaFoldDB" id="A0A812IUN9"/>
<dbReference type="PANTHER" id="PTHR47810:SF1">
    <property type="entry name" value="DNA LIGASE B"/>
    <property type="match status" value="1"/>
</dbReference>
<dbReference type="InterPro" id="IPR012340">
    <property type="entry name" value="NA-bd_OB-fold"/>
</dbReference>
<comment type="caution">
    <text evidence="6">The sequence shown here is derived from an EMBL/GenBank/DDBJ whole genome shotgun (WGS) entry which is preliminary data.</text>
</comment>
<name>A0A812IUN9_SYMPI</name>
<dbReference type="Proteomes" id="UP000649617">
    <property type="component" value="Unassembled WGS sequence"/>
</dbReference>
<dbReference type="PROSITE" id="PS00333">
    <property type="entry name" value="DNA_LIGASE_A2"/>
    <property type="match status" value="1"/>
</dbReference>
<dbReference type="OrthoDB" id="411785at2759"/>
<keyword evidence="3" id="KW-0227">DNA damage</keyword>
<accession>A0A812IUN9</accession>
<dbReference type="Pfam" id="PF14743">
    <property type="entry name" value="DNA_ligase_OB_2"/>
    <property type="match status" value="1"/>
</dbReference>
<evidence type="ECO:0000313" key="7">
    <source>
        <dbReference type="Proteomes" id="UP000649617"/>
    </source>
</evidence>
<keyword evidence="7" id="KW-1185">Reference proteome</keyword>
<reference evidence="6" key="1">
    <citation type="submission" date="2021-02" db="EMBL/GenBank/DDBJ databases">
        <authorList>
            <person name="Dougan E. K."/>
            <person name="Rhodes N."/>
            <person name="Thang M."/>
            <person name="Chan C."/>
        </authorList>
    </citation>
    <scope>NUCLEOTIDE SEQUENCE</scope>
</reference>
<gene>
    <name evidence="6" type="primary">ligA</name>
    <name evidence="6" type="ORF">SPIL2461_LOCUS969</name>
</gene>
<dbReference type="GO" id="GO:0006281">
    <property type="term" value="P:DNA repair"/>
    <property type="evidence" value="ECO:0007669"/>
    <property type="project" value="UniProtKB-KW"/>
</dbReference>
<dbReference type="InterPro" id="IPR016059">
    <property type="entry name" value="DNA_ligase_ATP-dep_CS"/>
</dbReference>
<evidence type="ECO:0000256" key="2">
    <source>
        <dbReference type="ARBA" id="ARBA00022705"/>
    </source>
</evidence>
<evidence type="ECO:0000313" key="6">
    <source>
        <dbReference type="EMBL" id="CAE7178162.1"/>
    </source>
</evidence>
<protein>
    <submittedName>
        <fullName evidence="6">LigA protein</fullName>
    </submittedName>
</protein>
<dbReference type="GO" id="GO:0006260">
    <property type="term" value="P:DNA replication"/>
    <property type="evidence" value="ECO:0007669"/>
    <property type="project" value="UniProtKB-KW"/>
</dbReference>
<dbReference type="CDD" id="cd08041">
    <property type="entry name" value="OBF_kDNA_ligase_like"/>
    <property type="match status" value="1"/>
</dbReference>
<organism evidence="6 7">
    <name type="scientific">Symbiodinium pilosum</name>
    <name type="common">Dinoflagellate</name>
    <dbReference type="NCBI Taxonomy" id="2952"/>
    <lineage>
        <taxon>Eukaryota</taxon>
        <taxon>Sar</taxon>
        <taxon>Alveolata</taxon>
        <taxon>Dinophyceae</taxon>
        <taxon>Suessiales</taxon>
        <taxon>Symbiodiniaceae</taxon>
        <taxon>Symbiodinium</taxon>
    </lineage>
</organism>
<keyword evidence="1" id="KW-0436">Ligase</keyword>
<dbReference type="SUPFAM" id="SSF50249">
    <property type="entry name" value="Nucleic acid-binding proteins"/>
    <property type="match status" value="1"/>
</dbReference>
<evidence type="ECO:0000256" key="4">
    <source>
        <dbReference type="ARBA" id="ARBA00023204"/>
    </source>
</evidence>
<dbReference type="InterPro" id="IPR029319">
    <property type="entry name" value="DNA_ligase_OB"/>
</dbReference>
<dbReference type="Gene3D" id="3.30.1490.70">
    <property type="match status" value="1"/>
</dbReference>
<sequence>MEVVRRICAALGKDDAVLKAVPMEKCANRDHLDSALAETEKRGGEGLMLRCPGSKYEHRRSKSLLKVKTFYDEEAIVVGHAGGTGRVAGMCGALLCETPDKRRFKVGSELTQDNIPRFPTLVGERSDMTWAQICAAYVAPGPRKAGAMKKTHTILFDQVLEQVEATDTGLIGKTFCSMFLYYRASCPQP</sequence>
<dbReference type="EMBL" id="CAJNIZ010000904">
    <property type="protein sequence ID" value="CAE7178162.1"/>
    <property type="molecule type" value="Genomic_DNA"/>
</dbReference>
<dbReference type="GO" id="GO:0003909">
    <property type="term" value="F:DNA ligase activity"/>
    <property type="evidence" value="ECO:0007669"/>
    <property type="project" value="InterPro"/>
</dbReference>
<evidence type="ECO:0000259" key="5">
    <source>
        <dbReference type="Pfam" id="PF14743"/>
    </source>
</evidence>
<feature type="domain" description="DNA ligase OB-like" evidence="5">
    <location>
        <begin position="83"/>
        <end position="113"/>
    </location>
</feature>
<evidence type="ECO:0000256" key="3">
    <source>
        <dbReference type="ARBA" id="ARBA00022763"/>
    </source>
</evidence>
<evidence type="ECO:0000256" key="1">
    <source>
        <dbReference type="ARBA" id="ARBA00022598"/>
    </source>
</evidence>
<dbReference type="PANTHER" id="PTHR47810">
    <property type="entry name" value="DNA LIGASE"/>
    <property type="match status" value="1"/>
</dbReference>
<proteinExistence type="predicted"/>
<dbReference type="InterPro" id="IPR050326">
    <property type="entry name" value="NAD_dep_DNA_ligaseB"/>
</dbReference>
<keyword evidence="2" id="KW-0235">DNA replication</keyword>